<dbReference type="Proteomes" id="UP000244722">
    <property type="component" value="Unassembled WGS sequence"/>
</dbReference>
<dbReference type="AlphaFoldDB" id="A0A2T6ZE00"/>
<evidence type="ECO:0000313" key="2">
    <source>
        <dbReference type="Proteomes" id="UP000244722"/>
    </source>
</evidence>
<keyword evidence="2" id="KW-1185">Reference proteome</keyword>
<proteinExistence type="predicted"/>
<sequence length="167" mass="18421">MPGQTFSQVSAASKQNLHLGLFPLTPSHLTRSSNTHSASPKHTSPQGLYHSLSSASHNTWHSGLLPHREPYTSAILPFMIHFPERCPDDLPRIEISGTQCSIMGCSSGGVGGRIGGGKVPWRCWSLSKAALMVRRWSRMRLGVGRLAWGEWYGGLVRFVSGSWMYPY</sequence>
<organism evidence="1 2">
    <name type="scientific">Tuber borchii</name>
    <name type="common">White truffle</name>
    <dbReference type="NCBI Taxonomy" id="42251"/>
    <lineage>
        <taxon>Eukaryota</taxon>
        <taxon>Fungi</taxon>
        <taxon>Dikarya</taxon>
        <taxon>Ascomycota</taxon>
        <taxon>Pezizomycotina</taxon>
        <taxon>Pezizomycetes</taxon>
        <taxon>Pezizales</taxon>
        <taxon>Tuberaceae</taxon>
        <taxon>Tuber</taxon>
    </lineage>
</organism>
<evidence type="ECO:0000313" key="1">
    <source>
        <dbReference type="EMBL" id="PUU73699.1"/>
    </source>
</evidence>
<protein>
    <submittedName>
        <fullName evidence="1">Uncharacterized protein</fullName>
    </submittedName>
</protein>
<gene>
    <name evidence="1" type="ORF">B9Z19DRAFT_517788</name>
</gene>
<dbReference type="EMBL" id="NESQ01000352">
    <property type="protein sequence ID" value="PUU73699.1"/>
    <property type="molecule type" value="Genomic_DNA"/>
</dbReference>
<reference evidence="1 2" key="1">
    <citation type="submission" date="2017-04" db="EMBL/GenBank/DDBJ databases">
        <title>Draft genome sequence of Tuber borchii Vittad., a whitish edible truffle.</title>
        <authorList>
            <consortium name="DOE Joint Genome Institute"/>
            <person name="Murat C."/>
            <person name="Kuo A."/>
            <person name="Barry K.W."/>
            <person name="Clum A."/>
            <person name="Dockter R.B."/>
            <person name="Fauchery L."/>
            <person name="Iotti M."/>
            <person name="Kohler A."/>
            <person name="Labutti K."/>
            <person name="Lindquist E.A."/>
            <person name="Lipzen A."/>
            <person name="Ohm R.A."/>
            <person name="Wang M."/>
            <person name="Grigoriev I.V."/>
            <person name="Zambonelli A."/>
            <person name="Martin F.M."/>
        </authorList>
    </citation>
    <scope>NUCLEOTIDE SEQUENCE [LARGE SCALE GENOMIC DNA]</scope>
    <source>
        <strain evidence="1 2">Tbo3840</strain>
    </source>
</reference>
<name>A0A2T6ZE00_TUBBO</name>
<accession>A0A2T6ZE00</accession>
<dbReference type="OrthoDB" id="5596422at2759"/>
<comment type="caution">
    <text evidence="1">The sequence shown here is derived from an EMBL/GenBank/DDBJ whole genome shotgun (WGS) entry which is preliminary data.</text>
</comment>